<dbReference type="InterPro" id="IPR043964">
    <property type="entry name" value="P-loop_TraG"/>
</dbReference>
<organism evidence="2">
    <name type="scientific">human gut metagenome</name>
    <dbReference type="NCBI Taxonomy" id="408170"/>
    <lineage>
        <taxon>unclassified sequences</taxon>
        <taxon>metagenomes</taxon>
        <taxon>organismal metagenomes</taxon>
    </lineage>
</organism>
<feature type="domain" description="TraG P-loop" evidence="1">
    <location>
        <begin position="43"/>
        <end position="171"/>
    </location>
</feature>
<comment type="caution">
    <text evidence="2">The sequence shown here is derived from an EMBL/GenBank/DDBJ whole genome shotgun (WGS) entry which is preliminary data.</text>
</comment>
<evidence type="ECO:0000259" key="1">
    <source>
        <dbReference type="Pfam" id="PF19044"/>
    </source>
</evidence>
<feature type="non-terminal residue" evidence="2">
    <location>
        <position position="1"/>
    </location>
</feature>
<name>K1URX8_9ZZZZ</name>
<dbReference type="NCBIfam" id="NF045971">
    <property type="entry name" value="conju_CD1110"/>
    <property type="match status" value="1"/>
</dbReference>
<dbReference type="InterPro" id="IPR027417">
    <property type="entry name" value="P-loop_NTPase"/>
</dbReference>
<dbReference type="Pfam" id="PF19044">
    <property type="entry name" value="P-loop_TraG"/>
    <property type="match status" value="1"/>
</dbReference>
<reference evidence="2" key="1">
    <citation type="journal article" date="2013" name="Environ. Microbiol.">
        <title>Microbiota from the distal guts of lean and obese adolescents exhibit partial functional redundancy besides clear differences in community structure.</title>
        <authorList>
            <person name="Ferrer M."/>
            <person name="Ruiz A."/>
            <person name="Lanza F."/>
            <person name="Haange S.B."/>
            <person name="Oberbach A."/>
            <person name="Till H."/>
            <person name="Bargiela R."/>
            <person name="Campoy C."/>
            <person name="Segura M.T."/>
            <person name="Richter M."/>
            <person name="von Bergen M."/>
            <person name="Seifert J."/>
            <person name="Suarez A."/>
        </authorList>
    </citation>
    <scope>NUCLEOTIDE SEQUENCE</scope>
</reference>
<gene>
    <name evidence="2" type="ORF">OBE_01980</name>
</gene>
<evidence type="ECO:0000313" key="2">
    <source>
        <dbReference type="EMBL" id="EKC74246.1"/>
    </source>
</evidence>
<proteinExistence type="predicted"/>
<dbReference type="AlphaFoldDB" id="K1URX8"/>
<sequence>LKDLYHSLLKQPESEARGLALSSELFITGSLNTFAQHTNVDTKARIIAYDIRELGEQLMPIGMLVTLDAIFNRVIQNWKKGKTTWVFADEFYLLFRYQYSADFFYKLWKRIRKYNGLVTGLTQNVEELLRSDTARLMLANSEFLLLLNQSSTDRDELANLLHISDTQLGYITNVAAGCGLIRCAGNIVPFENSFPRNTRLYQLMTTKPDEALRGV</sequence>
<protein>
    <recommendedName>
        <fullName evidence="1">TraG P-loop domain-containing protein</fullName>
    </recommendedName>
</protein>
<dbReference type="SUPFAM" id="SSF52540">
    <property type="entry name" value="P-loop containing nucleoside triphosphate hydrolases"/>
    <property type="match status" value="1"/>
</dbReference>
<dbReference type="Gene3D" id="3.40.50.300">
    <property type="entry name" value="P-loop containing nucleotide triphosphate hydrolases"/>
    <property type="match status" value="1"/>
</dbReference>
<dbReference type="EMBL" id="AJWZ01001279">
    <property type="protein sequence ID" value="EKC74246.1"/>
    <property type="molecule type" value="Genomic_DNA"/>
</dbReference>
<accession>K1URX8</accession>